<dbReference type="InterPro" id="IPR035421">
    <property type="entry name" value="Terminase_6C"/>
</dbReference>
<evidence type="ECO:0000259" key="6">
    <source>
        <dbReference type="Pfam" id="PF17289"/>
    </source>
</evidence>
<keyword evidence="3" id="KW-0067">ATP-binding</keyword>
<dbReference type="InterPro" id="IPR027417">
    <property type="entry name" value="P-loop_NTPase"/>
</dbReference>
<sequence length="531" mass="60881">MEEIEDDFEDLSSEEEQEDELDLDEDSFSEKPEPEMDELSKEFVRALIDKIMQFMELLVGHELHPYQKPLARRVIESVIINDGEEVTALASRQSGKSETIANTVATLMVILPRLAQMYPELLGKFGDGIWVGMFAPVQNQVETLYGRTVSRLTSERAMEIFGDPEVDDVPTKTPGVTKNIKLKKSGSTLMMMTANPRAKIESKSFHLIIIDECQEADDFVVSKSIAPMGAYYNATIVKTGTPTTHKNNFYRAIQLNKRRQTSSRAKQNHFQWDWKDVAKVQPNYEKFIKKEMLRIGEDSDEFQLSYNCKWLLERGMFVTSSIMDDLGDTSQELVKSYFRSPVVVGIDPARKMDSTVVTVVWVDWDRPDEFGYYDHRVLNWLEIQGDDWEEQYFQIQQFLSNYDVLAIGVDANGVGDAVAQRLKILMPRAEVISVTSSPTEQSKRWKHLQSLIQRQMVSWPSHAKTRRLRIWKKFYQQMTDAEVQYKGPNFLVAAPDEAHAHDDFVDSLALACSLTQEMVMPTIEVSASPFF</sequence>
<organism evidence="7">
    <name type="scientific">uncultured Caudovirales phage</name>
    <dbReference type="NCBI Taxonomy" id="2100421"/>
    <lineage>
        <taxon>Viruses</taxon>
        <taxon>Duplodnaviria</taxon>
        <taxon>Heunggongvirae</taxon>
        <taxon>Uroviricota</taxon>
        <taxon>Caudoviricetes</taxon>
        <taxon>Peduoviridae</taxon>
        <taxon>Maltschvirus</taxon>
        <taxon>Maltschvirus maltsch</taxon>
    </lineage>
</organism>
<keyword evidence="2" id="KW-0547">Nucleotide-binding</keyword>
<evidence type="ECO:0000256" key="2">
    <source>
        <dbReference type="ARBA" id="ARBA00022741"/>
    </source>
</evidence>
<dbReference type="EMBL" id="LR796157">
    <property type="protein sequence ID" value="CAB4122238.1"/>
    <property type="molecule type" value="Genomic_DNA"/>
</dbReference>
<evidence type="ECO:0000256" key="4">
    <source>
        <dbReference type="ARBA" id="ARBA00023219"/>
    </source>
</evidence>
<dbReference type="GO" id="GO:0005524">
    <property type="term" value="F:ATP binding"/>
    <property type="evidence" value="ECO:0007669"/>
    <property type="project" value="UniProtKB-KW"/>
</dbReference>
<evidence type="ECO:0000256" key="3">
    <source>
        <dbReference type="ARBA" id="ARBA00022840"/>
    </source>
</evidence>
<dbReference type="Gene3D" id="3.30.420.240">
    <property type="match status" value="1"/>
</dbReference>
<gene>
    <name evidence="7" type="ORF">UFOVP27_119</name>
</gene>
<keyword evidence="1" id="KW-1188">Viral release from host cell</keyword>
<feature type="compositionally biased region" description="Basic and acidic residues" evidence="5">
    <location>
        <begin position="28"/>
        <end position="37"/>
    </location>
</feature>
<evidence type="ECO:0000313" key="7">
    <source>
        <dbReference type="EMBL" id="CAB4122238.1"/>
    </source>
</evidence>
<evidence type="ECO:0000256" key="5">
    <source>
        <dbReference type="SAM" id="MobiDB-lite"/>
    </source>
</evidence>
<protein>
    <submittedName>
        <fullName evidence="7">Terminase RNaseH-like domain containing protein</fullName>
    </submittedName>
</protein>
<reference evidence="7" key="1">
    <citation type="submission" date="2020-04" db="EMBL/GenBank/DDBJ databases">
        <authorList>
            <person name="Chiriac C."/>
            <person name="Salcher M."/>
            <person name="Ghai R."/>
            <person name="Kavagutti S V."/>
        </authorList>
    </citation>
    <scope>NUCLEOTIDE SEQUENCE</scope>
</reference>
<dbReference type="Pfam" id="PF17289">
    <property type="entry name" value="Terminase_6C"/>
    <property type="match status" value="1"/>
</dbReference>
<feature type="compositionally biased region" description="Acidic residues" evidence="5">
    <location>
        <begin position="1"/>
        <end position="27"/>
    </location>
</feature>
<dbReference type="Pfam" id="PF03237">
    <property type="entry name" value="Terminase_6N"/>
    <property type="match status" value="1"/>
</dbReference>
<evidence type="ECO:0000256" key="1">
    <source>
        <dbReference type="ARBA" id="ARBA00022612"/>
    </source>
</evidence>
<name>A0A6J5KJA5_9CAUD</name>
<dbReference type="Gene3D" id="3.40.50.300">
    <property type="entry name" value="P-loop containing nucleotide triphosphate hydrolases"/>
    <property type="match status" value="1"/>
</dbReference>
<proteinExistence type="predicted"/>
<feature type="region of interest" description="Disordered" evidence="5">
    <location>
        <begin position="1"/>
        <end position="37"/>
    </location>
</feature>
<feature type="domain" description="Terminase large subunit gp17-like C-terminal" evidence="6">
    <location>
        <begin position="344"/>
        <end position="511"/>
    </location>
</feature>
<accession>A0A6J5KJA5</accession>
<keyword evidence="4" id="KW-0231">Viral genome packaging</keyword>